<sequence>MDIALRIAEAVIINDDAKVKLKLCKEGDDVVIHENTLRFNLHSSIFPSILDPSSIVVLDLTSCNLKYLPDDLKDLPLKELNVSKNAFAEVPKCIRNGLRFLQVLNISYNKLSYFDAPECMMKLRVLKIDHNNLTNVPVWILMVYALNLEEFDFSHNCVTSLKLSKFHYTPMYRLNKLELRNCELRIVDFTQLKTISTLKHLDIGNDESTENLNSFLYLSQLFVSPDWIGRLKVLCLNYLHMSDLPVEISNLLALEELYLTNNELLWLPESFLVPNLQLLDISFNRMTILPKNLCEMCNLRILRLQQNCLESLPKFPPHLEELDLYQNKLDAYSDNENCLLKLDLEMNYFDTSSIDEYDRYLTLKASLRDGRKICRCDGFNSLVVTDDEDSDRHSDYESDYDKDVVECSSIAVEEWDEEPWDSGCGNVVGDVGCSTSDNEFTGYEEVKPRQVVQKVPVQNYDWVFADISSDEHLDK</sequence>
<evidence type="ECO:0000256" key="1">
    <source>
        <dbReference type="ARBA" id="ARBA00022614"/>
    </source>
</evidence>
<dbReference type="InterPro" id="IPR050216">
    <property type="entry name" value="LRR_domain-containing"/>
</dbReference>
<dbReference type="Proteomes" id="UP001329430">
    <property type="component" value="Chromosome 5"/>
</dbReference>
<dbReference type="GO" id="GO:0005737">
    <property type="term" value="C:cytoplasm"/>
    <property type="evidence" value="ECO:0007669"/>
    <property type="project" value="TreeGrafter"/>
</dbReference>
<keyword evidence="1" id="KW-0433">Leucine-rich repeat</keyword>
<dbReference type="AlphaFoldDB" id="A0AAN7VFU6"/>
<dbReference type="InterPro" id="IPR001611">
    <property type="entry name" value="Leu-rich_rpt"/>
</dbReference>
<accession>A0AAN7VFU6</accession>
<dbReference type="PROSITE" id="PS51450">
    <property type="entry name" value="LRR"/>
    <property type="match status" value="1"/>
</dbReference>
<protein>
    <submittedName>
        <fullName evidence="3">Uncharacterized protein</fullName>
    </submittedName>
</protein>
<evidence type="ECO:0000313" key="4">
    <source>
        <dbReference type="Proteomes" id="UP001329430"/>
    </source>
</evidence>
<dbReference type="SMART" id="SM00364">
    <property type="entry name" value="LRR_BAC"/>
    <property type="match status" value="7"/>
</dbReference>
<dbReference type="PANTHER" id="PTHR48051">
    <property type="match status" value="1"/>
</dbReference>
<comment type="caution">
    <text evidence="3">The sequence shown here is derived from an EMBL/GenBank/DDBJ whole genome shotgun (WGS) entry which is preliminary data.</text>
</comment>
<dbReference type="Pfam" id="PF13855">
    <property type="entry name" value="LRR_8"/>
    <property type="match status" value="1"/>
</dbReference>
<evidence type="ECO:0000256" key="2">
    <source>
        <dbReference type="ARBA" id="ARBA00022737"/>
    </source>
</evidence>
<dbReference type="SUPFAM" id="SSF52058">
    <property type="entry name" value="L domain-like"/>
    <property type="match status" value="1"/>
</dbReference>
<dbReference type="InterPro" id="IPR032675">
    <property type="entry name" value="LRR_dom_sf"/>
</dbReference>
<proteinExistence type="predicted"/>
<dbReference type="Gene3D" id="3.80.10.10">
    <property type="entry name" value="Ribonuclease Inhibitor"/>
    <property type="match status" value="2"/>
</dbReference>
<evidence type="ECO:0000313" key="3">
    <source>
        <dbReference type="EMBL" id="KAK5643199.1"/>
    </source>
</evidence>
<keyword evidence="4" id="KW-1185">Reference proteome</keyword>
<dbReference type="SMART" id="SM00369">
    <property type="entry name" value="LRR_TYP"/>
    <property type="match status" value="5"/>
</dbReference>
<dbReference type="EMBL" id="JAVRBK010000005">
    <property type="protein sequence ID" value="KAK5643199.1"/>
    <property type="molecule type" value="Genomic_DNA"/>
</dbReference>
<gene>
    <name evidence="3" type="ORF">RI129_007044</name>
</gene>
<dbReference type="InterPro" id="IPR003591">
    <property type="entry name" value="Leu-rich_rpt_typical-subtyp"/>
</dbReference>
<organism evidence="3 4">
    <name type="scientific">Pyrocoelia pectoralis</name>
    <dbReference type="NCBI Taxonomy" id="417401"/>
    <lineage>
        <taxon>Eukaryota</taxon>
        <taxon>Metazoa</taxon>
        <taxon>Ecdysozoa</taxon>
        <taxon>Arthropoda</taxon>
        <taxon>Hexapoda</taxon>
        <taxon>Insecta</taxon>
        <taxon>Pterygota</taxon>
        <taxon>Neoptera</taxon>
        <taxon>Endopterygota</taxon>
        <taxon>Coleoptera</taxon>
        <taxon>Polyphaga</taxon>
        <taxon>Elateriformia</taxon>
        <taxon>Elateroidea</taxon>
        <taxon>Lampyridae</taxon>
        <taxon>Lampyrinae</taxon>
        <taxon>Pyrocoelia</taxon>
    </lineage>
</organism>
<reference evidence="3 4" key="1">
    <citation type="journal article" date="2024" name="Insects">
        <title>An Improved Chromosome-Level Genome Assembly of the Firefly Pyrocoelia pectoralis.</title>
        <authorList>
            <person name="Fu X."/>
            <person name="Meyer-Rochow V.B."/>
            <person name="Ballantyne L."/>
            <person name="Zhu X."/>
        </authorList>
    </citation>
    <scope>NUCLEOTIDE SEQUENCE [LARGE SCALE GENOMIC DNA]</scope>
    <source>
        <strain evidence="3">XCY_ONT2</strain>
    </source>
</reference>
<keyword evidence="2" id="KW-0677">Repeat</keyword>
<name>A0AAN7VFU6_9COLE</name>
<dbReference type="PANTHER" id="PTHR48051:SF1">
    <property type="entry name" value="RAS SUPPRESSOR PROTEIN 1"/>
    <property type="match status" value="1"/>
</dbReference>